<reference evidence="1 2" key="1">
    <citation type="submission" date="2012-04" db="EMBL/GenBank/DDBJ databases">
        <title>The Genome Sequence of Bacillus cereus HuA2-1.</title>
        <authorList>
            <consortium name="The Broad Institute Genome Sequencing Platform"/>
            <consortium name="The Broad Institute Genome Sequencing Center for Infectious Disease"/>
            <person name="Feldgarden M."/>
            <person name="Van der Auwera G.A."/>
            <person name="Mahillon J."/>
            <person name="Duprez V."/>
            <person name="Timmery S."/>
            <person name="Mattelet C."/>
            <person name="Dierick K."/>
            <person name="Sun M."/>
            <person name="Yu Z."/>
            <person name="Zhu L."/>
            <person name="Hu X."/>
            <person name="Shank E.B."/>
            <person name="Swiecicka I."/>
            <person name="Hansen B.M."/>
            <person name="Andrup L."/>
            <person name="Young S.K."/>
            <person name="Zeng Q."/>
            <person name="Gargeya S."/>
            <person name="Fitzgerald M."/>
            <person name="Haas B."/>
            <person name="Abouelleil A."/>
            <person name="Alvarado L."/>
            <person name="Arachchi H.M."/>
            <person name="Berlin A."/>
            <person name="Chapman S.B."/>
            <person name="Goldberg J."/>
            <person name="Griggs A."/>
            <person name="Gujja S."/>
            <person name="Hansen M."/>
            <person name="Howarth C."/>
            <person name="Imamovic A."/>
            <person name="Larimer J."/>
            <person name="McCowen C."/>
            <person name="Montmayeur A."/>
            <person name="Murphy C."/>
            <person name="Neiman D."/>
            <person name="Pearson M."/>
            <person name="Priest M."/>
            <person name="Roberts A."/>
            <person name="Saif S."/>
            <person name="Shea T."/>
            <person name="Sisk P."/>
            <person name="Sykes S."/>
            <person name="Wortman J."/>
            <person name="Nusbaum C."/>
            <person name="Birren B."/>
        </authorList>
    </citation>
    <scope>NUCLEOTIDE SEQUENCE [LARGE SCALE GENOMIC DNA]</scope>
    <source>
        <strain evidence="1 2">HuA2-1</strain>
    </source>
</reference>
<dbReference type="Proteomes" id="UP000004136">
    <property type="component" value="Unassembled WGS sequence"/>
</dbReference>
<protein>
    <submittedName>
        <fullName evidence="1">Uncharacterized protein</fullName>
    </submittedName>
</protein>
<evidence type="ECO:0000313" key="1">
    <source>
        <dbReference type="EMBL" id="EJV74131.1"/>
    </source>
</evidence>
<evidence type="ECO:0000313" key="2">
    <source>
        <dbReference type="Proteomes" id="UP000004136"/>
    </source>
</evidence>
<sequence>MNMRIIYQNEYGPNYKGNFQGSIFTSPIYFDFYDDQLQVYDDNQILYFQENNLTDSKTITPLDTIIVDDQGALIKNSTFSIQKNILELSINNVNYYFKYSFDFPPASIQFIQDNIVLSIPNLHLVLHINSQGDILWKYGEEKNPGDSKTLLFAPHFAILSLERNTYTITDTLNNRILEIGINDNQIDFYNNFSDEDDSVTHLFKPRTAKRNGDYLIIADTGNTRIICIKDNRVIWSIGDYLVENYSLKGQRSIEEIGSDQWLIADTLNNLIKIIDPTNKRLIRTYGQNILHWPRCATYINETNEIAVADGRNNRVVFFNRNEGEITRIISEVKYKSEVLKLLDPHHIHYNHNKKTMLITSSSSNDVIEINLFGTVLARYDNLYDPHAAIYFKDGVLISNTGENELILNTKHTQEKIKNFFIDGKESGFNKPRFCISYKDGILVADSANHRLLFLKKEETYWRAQELEAQYPDSQMIKNFYFSRWIFKNSKNNLLVSDTGNFRVVQFAIHNSLKENGI</sequence>
<dbReference type="InterPro" id="IPR011042">
    <property type="entry name" value="6-blade_b-propeller_TolB-like"/>
</dbReference>
<dbReference type="InterPro" id="IPR011044">
    <property type="entry name" value="Quino_amine_DH_bsu"/>
</dbReference>
<dbReference type="HOGENOM" id="CLU_526450_0_0_9"/>
<comment type="caution">
    <text evidence="1">The sequence shown here is derived from an EMBL/GenBank/DDBJ whole genome shotgun (WGS) entry which is preliminary data.</text>
</comment>
<dbReference type="Gene3D" id="2.120.10.30">
    <property type="entry name" value="TolB, C-terminal domain"/>
    <property type="match status" value="1"/>
</dbReference>
<organism evidence="1 2">
    <name type="scientific">Bacillus cereus HuA2-1</name>
    <dbReference type="NCBI Taxonomy" id="1053201"/>
    <lineage>
        <taxon>Bacteria</taxon>
        <taxon>Bacillati</taxon>
        <taxon>Bacillota</taxon>
        <taxon>Bacilli</taxon>
        <taxon>Bacillales</taxon>
        <taxon>Bacillaceae</taxon>
        <taxon>Bacillus</taxon>
        <taxon>Bacillus cereus group</taxon>
    </lineage>
</organism>
<dbReference type="OrthoDB" id="9799230at2"/>
<dbReference type="SUPFAM" id="SSF50969">
    <property type="entry name" value="YVTN repeat-like/Quinoprotein amine dehydrogenase"/>
    <property type="match status" value="1"/>
</dbReference>
<dbReference type="AlphaFoldDB" id="J9B594"/>
<accession>J9B594</accession>
<dbReference type="EMBL" id="AHDV01000062">
    <property type="protein sequence ID" value="EJV74131.1"/>
    <property type="molecule type" value="Genomic_DNA"/>
</dbReference>
<dbReference type="RefSeq" id="WP_002139839.1">
    <property type="nucleotide sequence ID" value="NZ_JH804676.1"/>
</dbReference>
<gene>
    <name evidence="1" type="ORF">IG3_05953</name>
</gene>
<proteinExistence type="predicted"/>
<dbReference type="PATRIC" id="fig|1053201.3.peg.6099"/>
<name>J9B594_BACCE</name>